<keyword evidence="3" id="KW-1185">Reference proteome</keyword>
<dbReference type="AlphaFoldDB" id="A0AAD9G158"/>
<reference evidence="2" key="1">
    <citation type="submission" date="2023-08" db="EMBL/GenBank/DDBJ databases">
        <title>Reference Genome Resource for the Citrus Pathogen Phytophthora citrophthora.</title>
        <authorList>
            <person name="Moller H."/>
            <person name="Coetzee B."/>
            <person name="Rose L.J."/>
            <person name="Van Niekerk J.M."/>
        </authorList>
    </citation>
    <scope>NUCLEOTIDE SEQUENCE</scope>
    <source>
        <strain evidence="2">STE-U-9442</strain>
    </source>
</reference>
<sequence length="125" mass="13581">MARIRSSLRGKAAATAAATTATARDIDFGHFWRQLRSAGWTAKKPSGLQNEWSYTSPDGTNVLVGEDAVVKYTVESGILDETRDNDVDEDARSDASSGEQVTVSQIDTSIKLSQGTISKPVWYIK</sequence>
<evidence type="ECO:0000256" key="1">
    <source>
        <dbReference type="SAM" id="MobiDB-lite"/>
    </source>
</evidence>
<accession>A0AAD9G158</accession>
<gene>
    <name evidence="2" type="ORF">P3T76_014722</name>
</gene>
<feature type="compositionally biased region" description="Polar residues" evidence="1">
    <location>
        <begin position="94"/>
        <end position="103"/>
    </location>
</feature>
<feature type="region of interest" description="Disordered" evidence="1">
    <location>
        <begin position="81"/>
        <end position="103"/>
    </location>
</feature>
<protein>
    <submittedName>
        <fullName evidence="2">Uncharacterized protein</fullName>
    </submittedName>
</protein>
<organism evidence="2 3">
    <name type="scientific">Phytophthora citrophthora</name>
    <dbReference type="NCBI Taxonomy" id="4793"/>
    <lineage>
        <taxon>Eukaryota</taxon>
        <taxon>Sar</taxon>
        <taxon>Stramenopiles</taxon>
        <taxon>Oomycota</taxon>
        <taxon>Peronosporomycetes</taxon>
        <taxon>Peronosporales</taxon>
        <taxon>Peronosporaceae</taxon>
        <taxon>Phytophthora</taxon>
    </lineage>
</organism>
<dbReference type="Proteomes" id="UP001259832">
    <property type="component" value="Unassembled WGS sequence"/>
</dbReference>
<name>A0AAD9G158_9STRA</name>
<evidence type="ECO:0000313" key="3">
    <source>
        <dbReference type="Proteomes" id="UP001259832"/>
    </source>
</evidence>
<evidence type="ECO:0000313" key="2">
    <source>
        <dbReference type="EMBL" id="KAK1929876.1"/>
    </source>
</evidence>
<comment type="caution">
    <text evidence="2">The sequence shown here is derived from an EMBL/GenBank/DDBJ whole genome shotgun (WGS) entry which is preliminary data.</text>
</comment>
<proteinExistence type="predicted"/>
<dbReference type="EMBL" id="JASMQC010000044">
    <property type="protein sequence ID" value="KAK1929876.1"/>
    <property type="molecule type" value="Genomic_DNA"/>
</dbReference>
<feature type="compositionally biased region" description="Basic and acidic residues" evidence="1">
    <location>
        <begin position="81"/>
        <end position="93"/>
    </location>
</feature>